<organism evidence="2 3">
    <name type="scientific">Alistipes dispar</name>
    <dbReference type="NCBI Taxonomy" id="2585119"/>
    <lineage>
        <taxon>Bacteria</taxon>
        <taxon>Pseudomonadati</taxon>
        <taxon>Bacteroidota</taxon>
        <taxon>Bacteroidia</taxon>
        <taxon>Bacteroidales</taxon>
        <taxon>Rikenellaceae</taxon>
        <taxon>Alistipes</taxon>
    </lineage>
</organism>
<evidence type="ECO:0000313" key="2">
    <source>
        <dbReference type="EMBL" id="BBL06668.1"/>
    </source>
</evidence>
<evidence type="ECO:0000313" key="3">
    <source>
        <dbReference type="Proteomes" id="UP000319374"/>
    </source>
</evidence>
<accession>A0A4Y1X2W1</accession>
<keyword evidence="1" id="KW-0175">Coiled coil</keyword>
<feature type="coiled-coil region" evidence="1">
    <location>
        <begin position="13"/>
        <end position="40"/>
    </location>
</feature>
<dbReference type="KEGG" id="ada:A5CPEGH6_13060"/>
<dbReference type="EMBL" id="AP019736">
    <property type="protein sequence ID" value="BBL06668.1"/>
    <property type="molecule type" value="Genomic_DNA"/>
</dbReference>
<protein>
    <submittedName>
        <fullName evidence="2">Uncharacterized protein</fullName>
    </submittedName>
</protein>
<gene>
    <name evidence="2" type="ORF">A5CPEGH6_13060</name>
</gene>
<proteinExistence type="predicted"/>
<keyword evidence="3" id="KW-1185">Reference proteome</keyword>
<sequence length="1098" mass="120089">MLLTGTMLAGVGCKDYDDDIDNLQKEVDDLKGQIELKADASAVSSLQQKLEGINFDDFVKEAELNDLVKGLGYQTAEDVKALIPEGMSEEDVKDIFDAQIKALDTWGEIETNIGKAVKEYLASGEYTAAEQAEIVNTILGQLTEDPQVKDIKTAIKNLLGENFGEYLNQYKTTDDFVGAIDEAAAAALKKENSVLAAAIMEKIDPEGFLENKDLSAIFQEYDQKISAIWDAIDDLAGRIQSIVFVPTKVNDGGVDVSMGGYYIAASKAEDNIQLASQPKVKVAFRVAPAALAETLAKKINEGEVKASFIPEVVTRAAEAPVTYEGDVLAEDGKLIFTAVANSEVYAKLDRDETFAVALCLSQEAKKDDKGNYETLGFEITSPYITTDGDSNSVKSNFVLAHEVDGKLVAYAYKPIAYELPWNSEESITLLEDYVLGYRYGSDAKILTMEEAAKAYLWDEGVAEKLGFKYEHTAITYQKQGMGADIYATQTQLTVTPAKVTDKANVNAPVTVANSAKKDIANVGDVLTLTDKVWITDGEKEIAFNVPTVKSTVTILGDLLKTMNIDLNFVWKYTNYASNAYEAEITIPAEDHMNWEKFNQLPDSFTVSLTLPEKSEVATNGSAITLTFERKEMLNAESAQQFVVTAANYVTGDGEAEYETEVNLRDDSDAKLNTYVAFNGKVTFKGLPAMNFEVKNSNIAKVNADYSVTLDGKFNETLYAQAQDYFDKAEEVTTFLTNLTMNYNGVKQAADLDATPMIPAVNPNIESGKLFKLWFNSSGFNWEKQPSYMYTVPTGEDKGVIIGMKGNAEVFMLNLTGSYELTNTIYKLQPNSAYLYDGVGGANPYIYINGGVEGDAFNLANINLTNAYTVSEEAAKAGATQAFELVTKTPEGYGSNTLPTIASGVMDWNNCILDKVTVKTTLYNDKTEVLDTKVFDVVLKEPIAFDSWKFYGGSKIEVSTTKEATFNLQEKVLAATSTGSTYGTIVAIDIYGNALYKSGVLTKLASEDAGYDIEVSYGNVVWTNATETIEGVTVKDGVITVPKGNEQLAKEITGTVKVTYTYKYAWVPVEKDGKVTGYERKKFSFDIPVAFKNAPAIEK</sequence>
<dbReference type="AlphaFoldDB" id="A0A4Y1X2W1"/>
<dbReference type="OrthoDB" id="1005298at2"/>
<dbReference type="Proteomes" id="UP000319374">
    <property type="component" value="Chromosome"/>
</dbReference>
<evidence type="ECO:0000256" key="1">
    <source>
        <dbReference type="SAM" id="Coils"/>
    </source>
</evidence>
<reference evidence="3" key="1">
    <citation type="submission" date="2019-06" db="EMBL/GenBank/DDBJ databases">
        <title>Alistipes onderdonkii subsp. vulgaris subsp. nov., Alistipes dispar sp. nov. and Alistipes communis sp. nov., isolated from human faeces, and creation of Alistipes onderdonkii subsp. onderdonkii subsp. nov.</title>
        <authorList>
            <person name="Sakamoto M."/>
            <person name="Ikeyama N."/>
            <person name="Ogata Y."/>
            <person name="Suda W."/>
            <person name="Iino T."/>
            <person name="Hattori M."/>
            <person name="Ohkuma M."/>
        </authorList>
    </citation>
    <scope>NUCLEOTIDE SEQUENCE [LARGE SCALE GENOMIC DNA]</scope>
    <source>
        <strain evidence="3">5CPEGH6</strain>
    </source>
</reference>
<name>A0A4Y1X2W1_9BACT</name>